<keyword evidence="4" id="KW-1185">Reference proteome</keyword>
<sequence length="121" mass="14165">MFQSFQSEFSLNRPNRATVLIRFLSIYLLKIIYKLLLFIIYLKQMQIFIKTLAGKKVSYNIEADNTIQQLKMQLQEKEGISSEQFKLIFKGRHLQEECKISDAQMQAGDTVHMVIQLRGGF</sequence>
<dbReference type="PANTHER" id="PTHR10666">
    <property type="entry name" value="UBIQUITIN"/>
    <property type="match status" value="1"/>
</dbReference>
<dbReference type="OMA" id="ECKISDA"/>
<dbReference type="PROSITE" id="PS50053">
    <property type="entry name" value="UBIQUITIN_2"/>
    <property type="match status" value="1"/>
</dbReference>
<evidence type="ECO:0000313" key="3">
    <source>
        <dbReference type="EMBL" id="CAD8197946.1"/>
    </source>
</evidence>
<dbReference type="AlphaFoldDB" id="A0A8S1X9W5"/>
<dbReference type="Proteomes" id="UP000683925">
    <property type="component" value="Unassembled WGS sequence"/>
</dbReference>
<organism evidence="3 4">
    <name type="scientific">Paramecium octaurelia</name>
    <dbReference type="NCBI Taxonomy" id="43137"/>
    <lineage>
        <taxon>Eukaryota</taxon>
        <taxon>Sar</taxon>
        <taxon>Alveolata</taxon>
        <taxon>Ciliophora</taxon>
        <taxon>Intramacronucleata</taxon>
        <taxon>Oligohymenophorea</taxon>
        <taxon>Peniculida</taxon>
        <taxon>Parameciidae</taxon>
        <taxon>Paramecium</taxon>
    </lineage>
</organism>
<dbReference type="OrthoDB" id="1043111at2759"/>
<dbReference type="Pfam" id="PF00240">
    <property type="entry name" value="ubiquitin"/>
    <property type="match status" value="1"/>
</dbReference>
<feature type="domain" description="Ubiquitin-like" evidence="2">
    <location>
        <begin position="45"/>
        <end position="120"/>
    </location>
</feature>
<comment type="caution">
    <text evidence="3">The sequence shown here is derived from an EMBL/GenBank/DDBJ whole genome shotgun (WGS) entry which is preliminary data.</text>
</comment>
<dbReference type="SMART" id="SM00213">
    <property type="entry name" value="UBQ"/>
    <property type="match status" value="1"/>
</dbReference>
<protein>
    <recommendedName>
        <fullName evidence="2">Ubiquitin-like domain-containing protein</fullName>
    </recommendedName>
</protein>
<evidence type="ECO:0000313" key="4">
    <source>
        <dbReference type="Proteomes" id="UP000683925"/>
    </source>
</evidence>
<dbReference type="InterPro" id="IPR000626">
    <property type="entry name" value="Ubiquitin-like_dom"/>
</dbReference>
<dbReference type="InterPro" id="IPR050158">
    <property type="entry name" value="Ubiquitin_ubiquitin-like"/>
</dbReference>
<reference evidence="3" key="1">
    <citation type="submission" date="2021-01" db="EMBL/GenBank/DDBJ databases">
        <authorList>
            <consortium name="Genoscope - CEA"/>
            <person name="William W."/>
        </authorList>
    </citation>
    <scope>NUCLEOTIDE SEQUENCE</scope>
</reference>
<name>A0A8S1X9W5_PAROT</name>
<gene>
    <name evidence="3" type="ORF">POCTA_138.1.T1150164</name>
</gene>
<evidence type="ECO:0000256" key="1">
    <source>
        <dbReference type="SAM" id="Phobius"/>
    </source>
</evidence>
<keyword evidence="1" id="KW-1133">Transmembrane helix</keyword>
<evidence type="ECO:0000259" key="2">
    <source>
        <dbReference type="PROSITE" id="PS50053"/>
    </source>
</evidence>
<accession>A0A8S1X9W5</accession>
<feature type="transmembrane region" description="Helical" evidence="1">
    <location>
        <begin position="20"/>
        <end position="42"/>
    </location>
</feature>
<keyword evidence="1" id="KW-0812">Transmembrane</keyword>
<dbReference type="EMBL" id="CAJJDP010000115">
    <property type="protein sequence ID" value="CAD8197946.1"/>
    <property type="molecule type" value="Genomic_DNA"/>
</dbReference>
<keyword evidence="1" id="KW-0472">Membrane</keyword>
<proteinExistence type="predicted"/>